<evidence type="ECO:0000256" key="1">
    <source>
        <dbReference type="ARBA" id="ARBA00004479"/>
    </source>
</evidence>
<organism evidence="9 10">
    <name type="scientific">Heracleum sosnowskyi</name>
    <dbReference type="NCBI Taxonomy" id="360622"/>
    <lineage>
        <taxon>Eukaryota</taxon>
        <taxon>Viridiplantae</taxon>
        <taxon>Streptophyta</taxon>
        <taxon>Embryophyta</taxon>
        <taxon>Tracheophyta</taxon>
        <taxon>Spermatophyta</taxon>
        <taxon>Magnoliopsida</taxon>
        <taxon>eudicotyledons</taxon>
        <taxon>Gunneridae</taxon>
        <taxon>Pentapetalae</taxon>
        <taxon>asterids</taxon>
        <taxon>campanulids</taxon>
        <taxon>Apiales</taxon>
        <taxon>Apiaceae</taxon>
        <taxon>Apioideae</taxon>
        <taxon>apioid superclade</taxon>
        <taxon>Tordylieae</taxon>
        <taxon>Tordyliinae</taxon>
        <taxon>Heracleum</taxon>
    </lineage>
</organism>
<evidence type="ECO:0000256" key="4">
    <source>
        <dbReference type="ARBA" id="ARBA00022729"/>
    </source>
</evidence>
<keyword evidence="5" id="KW-0677">Repeat</keyword>
<evidence type="ECO:0000256" key="5">
    <source>
        <dbReference type="ARBA" id="ARBA00022737"/>
    </source>
</evidence>
<gene>
    <name evidence="9" type="ORF">POM88_039834</name>
</gene>
<evidence type="ECO:0000256" key="7">
    <source>
        <dbReference type="ARBA" id="ARBA00023136"/>
    </source>
</evidence>
<keyword evidence="6" id="KW-1133">Transmembrane helix</keyword>
<keyword evidence="8" id="KW-0325">Glycoprotein</keyword>
<evidence type="ECO:0000256" key="6">
    <source>
        <dbReference type="ARBA" id="ARBA00022989"/>
    </source>
</evidence>
<keyword evidence="10" id="KW-1185">Reference proteome</keyword>
<evidence type="ECO:0000313" key="9">
    <source>
        <dbReference type="EMBL" id="KAK1364273.1"/>
    </source>
</evidence>
<dbReference type="Proteomes" id="UP001237642">
    <property type="component" value="Unassembled WGS sequence"/>
</dbReference>
<dbReference type="Pfam" id="PF00560">
    <property type="entry name" value="LRR_1"/>
    <property type="match status" value="1"/>
</dbReference>
<dbReference type="Gene3D" id="3.80.10.10">
    <property type="entry name" value="Ribonuclease Inhibitor"/>
    <property type="match status" value="1"/>
</dbReference>
<dbReference type="AlphaFoldDB" id="A0AAD8HDJ9"/>
<reference evidence="9" key="2">
    <citation type="submission" date="2023-05" db="EMBL/GenBank/DDBJ databases">
        <authorList>
            <person name="Schelkunov M.I."/>
        </authorList>
    </citation>
    <scope>NUCLEOTIDE SEQUENCE</scope>
    <source>
        <strain evidence="9">Hsosn_3</strain>
        <tissue evidence="9">Leaf</tissue>
    </source>
</reference>
<dbReference type="PANTHER" id="PTHR48063:SF98">
    <property type="entry name" value="LRR RECEPTOR-LIKE SERINE_THREONINE-PROTEIN KINASE FLS2"/>
    <property type="match status" value="1"/>
</dbReference>
<proteinExistence type="predicted"/>
<dbReference type="Pfam" id="PF13855">
    <property type="entry name" value="LRR_8"/>
    <property type="match status" value="1"/>
</dbReference>
<evidence type="ECO:0000313" key="10">
    <source>
        <dbReference type="Proteomes" id="UP001237642"/>
    </source>
</evidence>
<keyword evidence="3" id="KW-0812">Transmembrane</keyword>
<evidence type="ECO:0000256" key="8">
    <source>
        <dbReference type="ARBA" id="ARBA00023180"/>
    </source>
</evidence>
<evidence type="ECO:0000256" key="3">
    <source>
        <dbReference type="ARBA" id="ARBA00022692"/>
    </source>
</evidence>
<dbReference type="SUPFAM" id="SSF52058">
    <property type="entry name" value="L domain-like"/>
    <property type="match status" value="1"/>
</dbReference>
<dbReference type="InterPro" id="IPR032675">
    <property type="entry name" value="LRR_dom_sf"/>
</dbReference>
<evidence type="ECO:0000256" key="2">
    <source>
        <dbReference type="ARBA" id="ARBA00022614"/>
    </source>
</evidence>
<keyword evidence="4" id="KW-0732">Signal</keyword>
<keyword evidence="7" id="KW-0472">Membrane</keyword>
<comment type="subcellular location">
    <subcellularLocation>
        <location evidence="1">Membrane</location>
        <topology evidence="1">Single-pass type I membrane protein</topology>
    </subcellularLocation>
</comment>
<dbReference type="PANTHER" id="PTHR48063">
    <property type="entry name" value="LRR RECEPTOR-LIKE KINASE"/>
    <property type="match status" value="1"/>
</dbReference>
<protein>
    <submittedName>
        <fullName evidence="9">Uncharacterized protein</fullName>
    </submittedName>
</protein>
<dbReference type="InterPro" id="IPR001611">
    <property type="entry name" value="Leu-rich_rpt"/>
</dbReference>
<dbReference type="InterPro" id="IPR046956">
    <property type="entry name" value="RLP23-like"/>
</dbReference>
<dbReference type="GO" id="GO:0016020">
    <property type="term" value="C:membrane"/>
    <property type="evidence" value="ECO:0007669"/>
    <property type="project" value="UniProtKB-SubCell"/>
</dbReference>
<comment type="caution">
    <text evidence="9">The sequence shown here is derived from an EMBL/GenBank/DDBJ whole genome shotgun (WGS) entry which is preliminary data.</text>
</comment>
<accession>A0AAD8HDJ9</accession>
<name>A0AAD8HDJ9_9APIA</name>
<keyword evidence="2" id="KW-0433">Leucine-rich repeat</keyword>
<dbReference type="EMBL" id="JAUIZM010000009">
    <property type="protein sequence ID" value="KAK1364273.1"/>
    <property type="molecule type" value="Genomic_DNA"/>
</dbReference>
<sequence>MKQMDLSSNNIDGPLPPIPAECLKINLSQNKFSGTLLSLSVFKILALSFLDISHNQLFGALPDNWMYLQGLVILNLGYNNISGRIPMSIGELVSLQTLFLRNNMLYGELPVSMKNCSNLGFVNLGLNNHGLGNR</sequence>
<dbReference type="FunFam" id="3.80.10.10:FF:000041">
    <property type="entry name" value="LRR receptor-like serine/threonine-protein kinase ERECTA"/>
    <property type="match status" value="1"/>
</dbReference>
<reference evidence="9" key="1">
    <citation type="submission" date="2023-02" db="EMBL/GenBank/DDBJ databases">
        <title>Genome of toxic invasive species Heracleum sosnowskyi carries increased number of genes despite the absence of recent whole-genome duplications.</title>
        <authorList>
            <person name="Schelkunov M."/>
            <person name="Shtratnikova V."/>
            <person name="Makarenko M."/>
            <person name="Klepikova A."/>
            <person name="Omelchenko D."/>
            <person name="Novikova G."/>
            <person name="Obukhova E."/>
            <person name="Bogdanov V."/>
            <person name="Penin A."/>
            <person name="Logacheva M."/>
        </authorList>
    </citation>
    <scope>NUCLEOTIDE SEQUENCE</scope>
    <source>
        <strain evidence="9">Hsosn_3</strain>
        <tissue evidence="9">Leaf</tissue>
    </source>
</reference>